<dbReference type="GO" id="GO:0004527">
    <property type="term" value="F:exonuclease activity"/>
    <property type="evidence" value="ECO:0007669"/>
    <property type="project" value="UniProtKB-KW"/>
</dbReference>
<organism evidence="5 6">
    <name type="scientific">Kribbella kalugense</name>
    <dbReference type="NCBI Taxonomy" id="2512221"/>
    <lineage>
        <taxon>Bacteria</taxon>
        <taxon>Bacillati</taxon>
        <taxon>Actinomycetota</taxon>
        <taxon>Actinomycetes</taxon>
        <taxon>Propionibacteriales</taxon>
        <taxon>Kribbellaceae</taxon>
        <taxon>Kribbella</taxon>
    </lineage>
</organism>
<feature type="domain" description="Endonuclease/exonuclease/phosphatase" evidence="3">
    <location>
        <begin position="685"/>
        <end position="950"/>
    </location>
</feature>
<feature type="region of interest" description="Disordered" evidence="1">
    <location>
        <begin position="46"/>
        <end position="76"/>
    </location>
</feature>
<dbReference type="CDD" id="cd00161">
    <property type="entry name" value="beta-trefoil_Ricin-like"/>
    <property type="match status" value="2"/>
</dbReference>
<gene>
    <name evidence="5" type="ORF">EV650_3228</name>
</gene>
<feature type="chain" id="PRO_5020475635" evidence="2">
    <location>
        <begin position="27"/>
        <end position="1263"/>
    </location>
</feature>
<keyword evidence="5" id="KW-0378">Hydrolase</keyword>
<dbReference type="InterPro" id="IPR000772">
    <property type="entry name" value="Ricin_B_lectin"/>
</dbReference>
<sequence>MKRFQPAAALLSGLLLVLSMTVPASAASALVPAPAVSAATASAVADEPTAGPGAVGPDLSSANRTTPAAGMPDWSRAGYLGGQPLPGDGDLTTDSSCLITPEELASQYGVVPGDGVDDTTGLQNAIDDIKSHCSPGANFHRLSLITLPSGRIDVSRQMYVDASFLIVRGQGSGDGGTQLVFRPDLNTRYDTVLNGRWDQDSMVAGTGNDEGSGGWMWPGRGMFRVQTRDVADRYQDDWAAAPANRKDIFEGSVNQHWVSGMKLSAQADDPGYSARKGQNVVHLDPTANMGKFTLGGYVWVGAANSRNFYALQDVTDLSEMDNLHMRQQMFRVTSVDGTAKTITLDRPLEWDLPVDSTSDGSAPILGKVSPSKVTPLKVVEGVGFEDFAFTQDMNGVPKLGGGTYSLTPDQAVNNYGNMAPEYAMHGIVFKWAANSWARGLKATMTGSHPIVTEVARNLQIERNSFDGAWNKGKGGNGYLRGSRVWDSLYAYNLSRNLRHFTFQWSASGNVAFRNDLDSDLNLHGGWEHNNLLEQNTLNVSYDHRSASCTANCGGEGGEIDAGTWYPIWWAAGPKAAKWSGSSGPQNVFYNNTMVKQTTPGGPYVPYTPYGTQAGTAFEFGSDNDDPTQFHPLSQGGQPIPDWTGRETLDYTGQGVVARDMGGQPSLFLRDTGGLDPRQGGRRKVVTWNMQGAGTTNGWGDDTVREYESKYSLGLPQLVMQSQADIALLQEAGAPPPSAVLLQDIPQESFFQWDGSAPPVREYRYAGTASRPQGFLYWLHTDTDQTSATGRVNLAIATRTPVQPQNVYVVPAGLDSGFTGRPALGVNVDGVVYFTVHGLSGSGNDDPGLLRNIRERMLTAGPGGTALPWIALGDYNRAPYSPEPGALSTALSQDYDGLFRVEADRNEATHPTRPDSGTPRVLDYAVMPAPALTEITVTGMARVNTMTLSDHFPVLYQFGNLPDPPSPPAQAVPNPPVTAVLRNSGTTHVAGPSAIDTHVIADMPLNQANLPTQTFSLSPEAEFPGYYRLIQQSTARYLGQEDSVRNARVVLWQTEAEDQLWRPSYQGDGTWTLQNFVTNQLLTALDSGGIVAGRDFDGSAAQRWFLQDPARAATVDEITLNNQSPTPLAVNVAGASTAEDTPVILYQDNDDPNERFTAIYADQTGGDDCYYLAYGGKYINSTSADPRNPHDGNQVTLNAFSPNDDGYLWCVKPNGSNGMFLSNHLTAALDQRLYLTAHGENNQLTIGERVPGLPTDLWGLVPVS</sequence>
<name>A0A4R8A1F7_9ACTN</name>
<keyword evidence="5" id="KW-0255">Endonuclease</keyword>
<dbReference type="SUPFAM" id="SSF51126">
    <property type="entry name" value="Pectin lyase-like"/>
    <property type="match status" value="1"/>
</dbReference>
<dbReference type="Gene3D" id="2.80.10.50">
    <property type="match status" value="2"/>
</dbReference>
<dbReference type="Gene3D" id="3.60.10.10">
    <property type="entry name" value="Endonuclease/exonuclease/phosphatase"/>
    <property type="match status" value="1"/>
</dbReference>
<dbReference type="InterPro" id="IPR011050">
    <property type="entry name" value="Pectin_lyase_fold/virulence"/>
</dbReference>
<protein>
    <submittedName>
        <fullName evidence="5">Endonuclease/exonuclease/phosphatase family metal-dependent hydrolase</fullName>
    </submittedName>
</protein>
<dbReference type="InterPro" id="IPR035992">
    <property type="entry name" value="Ricin_B-like_lectins"/>
</dbReference>
<evidence type="ECO:0000259" key="3">
    <source>
        <dbReference type="Pfam" id="PF03372"/>
    </source>
</evidence>
<keyword evidence="2" id="KW-0732">Signal</keyword>
<reference evidence="5 6" key="1">
    <citation type="submission" date="2019-03" db="EMBL/GenBank/DDBJ databases">
        <title>Genomic Encyclopedia of Type Strains, Phase III (KMG-III): the genomes of soil and plant-associated and newly described type strains.</title>
        <authorList>
            <person name="Whitman W."/>
        </authorList>
    </citation>
    <scope>NUCLEOTIDE SEQUENCE [LARGE SCALE GENOMIC DNA]</scope>
    <source>
        <strain evidence="5 6">VKM Ac-2570</strain>
    </source>
</reference>
<evidence type="ECO:0000313" key="6">
    <source>
        <dbReference type="Proteomes" id="UP000295447"/>
    </source>
</evidence>
<dbReference type="Proteomes" id="UP000295447">
    <property type="component" value="Unassembled WGS sequence"/>
</dbReference>
<evidence type="ECO:0000313" key="5">
    <source>
        <dbReference type="EMBL" id="TDW24349.1"/>
    </source>
</evidence>
<dbReference type="Pfam" id="PF14200">
    <property type="entry name" value="RicinB_lectin_2"/>
    <property type="match status" value="1"/>
</dbReference>
<dbReference type="SUPFAM" id="SSF50370">
    <property type="entry name" value="Ricin B-like lectins"/>
    <property type="match status" value="2"/>
</dbReference>
<keyword evidence="5" id="KW-0269">Exonuclease</keyword>
<keyword evidence="5" id="KW-0540">Nuclease</keyword>
<accession>A0A4R8A1F7</accession>
<dbReference type="AlphaFoldDB" id="A0A4R8A1F7"/>
<dbReference type="GO" id="GO:0004519">
    <property type="term" value="F:endonuclease activity"/>
    <property type="evidence" value="ECO:0007669"/>
    <property type="project" value="UniProtKB-KW"/>
</dbReference>
<evidence type="ECO:0000256" key="2">
    <source>
        <dbReference type="SAM" id="SignalP"/>
    </source>
</evidence>
<feature type="signal peptide" evidence="2">
    <location>
        <begin position="1"/>
        <end position="26"/>
    </location>
</feature>
<keyword evidence="6" id="KW-1185">Reference proteome</keyword>
<feature type="domain" description="Ricin B lectin" evidence="4">
    <location>
        <begin position="1011"/>
        <end position="1084"/>
    </location>
</feature>
<comment type="caution">
    <text evidence="5">The sequence shown here is derived from an EMBL/GenBank/DDBJ whole genome shotgun (WGS) entry which is preliminary data.</text>
</comment>
<dbReference type="Pfam" id="PF03372">
    <property type="entry name" value="Exo_endo_phos"/>
    <property type="match status" value="1"/>
</dbReference>
<proteinExistence type="predicted"/>
<dbReference type="SUPFAM" id="SSF56219">
    <property type="entry name" value="DNase I-like"/>
    <property type="match status" value="1"/>
</dbReference>
<evidence type="ECO:0000256" key="1">
    <source>
        <dbReference type="SAM" id="MobiDB-lite"/>
    </source>
</evidence>
<dbReference type="EMBL" id="SODF01000001">
    <property type="protein sequence ID" value="TDW24349.1"/>
    <property type="molecule type" value="Genomic_DNA"/>
</dbReference>
<evidence type="ECO:0000259" key="4">
    <source>
        <dbReference type="Pfam" id="PF14200"/>
    </source>
</evidence>
<dbReference type="InterPro" id="IPR005135">
    <property type="entry name" value="Endo/exonuclease/phosphatase"/>
</dbReference>
<dbReference type="InterPro" id="IPR036691">
    <property type="entry name" value="Endo/exonu/phosph_ase_sf"/>
</dbReference>